<dbReference type="Gene3D" id="3.40.47.10">
    <property type="match status" value="1"/>
</dbReference>
<dbReference type="InterPro" id="IPR014030">
    <property type="entry name" value="Ketoacyl_synth_N"/>
</dbReference>
<organism evidence="3 4">
    <name type="scientific">Microvirga makkahensis</name>
    <dbReference type="NCBI Taxonomy" id="1128670"/>
    <lineage>
        <taxon>Bacteria</taxon>
        <taxon>Pseudomonadati</taxon>
        <taxon>Pseudomonadota</taxon>
        <taxon>Alphaproteobacteria</taxon>
        <taxon>Hyphomicrobiales</taxon>
        <taxon>Methylobacteriaceae</taxon>
        <taxon>Microvirga</taxon>
    </lineage>
</organism>
<dbReference type="Pfam" id="PF00109">
    <property type="entry name" value="ketoacyl-synt"/>
    <property type="match status" value="1"/>
</dbReference>
<protein>
    <submittedName>
        <fullName evidence="3">Beta-ketoacyl-ACP synthase</fullName>
    </submittedName>
</protein>
<dbReference type="GO" id="GO:0006633">
    <property type="term" value="P:fatty acid biosynthetic process"/>
    <property type="evidence" value="ECO:0007669"/>
    <property type="project" value="TreeGrafter"/>
</dbReference>
<evidence type="ECO:0000259" key="2">
    <source>
        <dbReference type="Pfam" id="PF00109"/>
    </source>
</evidence>
<proteinExistence type="predicted"/>
<dbReference type="OrthoDB" id="9808685at2"/>
<accession>A0A7X3MUJ3</accession>
<evidence type="ECO:0000313" key="4">
    <source>
        <dbReference type="Proteomes" id="UP000436483"/>
    </source>
</evidence>
<name>A0A7X3MUJ3_9HYPH</name>
<comment type="caution">
    <text evidence="3">The sequence shown here is derived from an EMBL/GenBank/DDBJ whole genome shotgun (WGS) entry which is preliminary data.</text>
</comment>
<dbReference type="EMBL" id="WURB01000016">
    <property type="protein sequence ID" value="MXQ13426.1"/>
    <property type="molecule type" value="Genomic_DNA"/>
</dbReference>
<dbReference type="SUPFAM" id="SSF53901">
    <property type="entry name" value="Thiolase-like"/>
    <property type="match status" value="2"/>
</dbReference>
<feature type="domain" description="Beta-ketoacyl synthase-like N-terminal" evidence="2">
    <location>
        <begin position="2"/>
        <end position="248"/>
    </location>
</feature>
<dbReference type="NCBIfam" id="NF005084">
    <property type="entry name" value="PRK06519.1"/>
    <property type="match status" value="1"/>
</dbReference>
<gene>
    <name evidence="3" type="ORF">GR328_18545</name>
</gene>
<reference evidence="3 4" key="1">
    <citation type="submission" date="2019-12" db="EMBL/GenBank/DDBJ databases">
        <authorList>
            <person name="Yuan C.-G."/>
        </authorList>
    </citation>
    <scope>NUCLEOTIDE SEQUENCE [LARGE SCALE GENOMIC DNA]</scope>
    <source>
        <strain evidence="3 4">KCTC 23863</strain>
    </source>
</reference>
<dbReference type="GO" id="GO:0004315">
    <property type="term" value="F:3-oxoacyl-[acyl-carrier-protein] synthase activity"/>
    <property type="evidence" value="ECO:0007669"/>
    <property type="project" value="TreeGrafter"/>
</dbReference>
<dbReference type="RefSeq" id="WP_160886401.1">
    <property type="nucleotide sequence ID" value="NZ_WURB01000016.1"/>
</dbReference>
<dbReference type="InterPro" id="IPR000794">
    <property type="entry name" value="Beta-ketoacyl_synthase"/>
</dbReference>
<dbReference type="PANTHER" id="PTHR11712:SF336">
    <property type="entry name" value="3-OXOACYL-[ACYL-CARRIER-PROTEIN] SYNTHASE, MITOCHONDRIAL"/>
    <property type="match status" value="1"/>
</dbReference>
<evidence type="ECO:0000313" key="3">
    <source>
        <dbReference type="EMBL" id="MXQ13426.1"/>
    </source>
</evidence>
<sequence>MRDVVITGIGIVSCAGEGLDAHLAALSGVPNTDAETFAPHPVHPATALEWDRQIPKKSDQRQMEAWQRLGCYAAGLALDSAGVKEDAELKGRMQLIVSAGGGERDYAVDGQILAGLRTAEDPGVFLNERLMGDLRPTLFLAQLSNLLAGNISIVHGVTGGSRTFMGEESSGVDAIRIARERIASGQDDIFLVGGAYNAERPDVLLIYEMGGFLWKRPYQPVWSRPADGGGMILGSAACFLVLESREHAAARGATPLAALAGVASDRSRRQSGSVEQALHGLSRELKGKPDVVISGATGLRGITEEEQAALRDVAPGAAVHATGDVIGHAMEAQAPASVALAAGLIANGTASDALVTSIGHWRGEGALRLTKA</sequence>
<reference evidence="3 4" key="2">
    <citation type="submission" date="2020-01" db="EMBL/GenBank/DDBJ databases">
        <title>Microvirga sp. nov., an arsenate reduction bacterium isolated from Tibet hotspring sediments.</title>
        <authorList>
            <person name="Xian W.-D."/>
            <person name="Li W.-J."/>
        </authorList>
    </citation>
    <scope>NUCLEOTIDE SEQUENCE [LARGE SCALE GENOMIC DNA]</scope>
    <source>
        <strain evidence="3 4">KCTC 23863</strain>
    </source>
</reference>
<dbReference type="InterPro" id="IPR016039">
    <property type="entry name" value="Thiolase-like"/>
</dbReference>
<dbReference type="Proteomes" id="UP000436483">
    <property type="component" value="Unassembled WGS sequence"/>
</dbReference>
<keyword evidence="1" id="KW-0808">Transferase</keyword>
<keyword evidence="4" id="KW-1185">Reference proteome</keyword>
<dbReference type="PANTHER" id="PTHR11712">
    <property type="entry name" value="POLYKETIDE SYNTHASE-RELATED"/>
    <property type="match status" value="1"/>
</dbReference>
<evidence type="ECO:0000256" key="1">
    <source>
        <dbReference type="ARBA" id="ARBA00022679"/>
    </source>
</evidence>
<dbReference type="AlphaFoldDB" id="A0A7X3MUJ3"/>